<name>A0A6G9XTF7_NOCBR</name>
<organism evidence="1 2">
    <name type="scientific">Nocardia brasiliensis</name>
    <dbReference type="NCBI Taxonomy" id="37326"/>
    <lineage>
        <taxon>Bacteria</taxon>
        <taxon>Bacillati</taxon>
        <taxon>Actinomycetota</taxon>
        <taxon>Actinomycetes</taxon>
        <taxon>Mycobacteriales</taxon>
        <taxon>Nocardiaceae</taxon>
        <taxon>Nocardia</taxon>
    </lineage>
</organism>
<protein>
    <submittedName>
        <fullName evidence="1">DUF2993 domain-containing protein</fullName>
    </submittedName>
</protein>
<evidence type="ECO:0000313" key="2">
    <source>
        <dbReference type="Proteomes" id="UP000501705"/>
    </source>
</evidence>
<proteinExistence type="predicted"/>
<accession>A0A6G9XTF7</accession>
<sequence length="231" mass="24146">MRGLLILIVLLTIALLIGDRVAVTMAQREIGRKIAADYQLPRQPRVTIGGFPFLTQAVDGTYRDIDLEVGEWSGDGLSVRDLAIDLTEVSAPLSDVLHNRTSSFVAARANATAVVPYDAVRGFAPPGVESISYSPDGLRVTGTFLVEGIPVPGTVIVTVAPTERGIEVTPVAVQAAAGGPTISLAMLRSALTFTVPLRQLPLGARLTAIAPGPGGLDVTAVADDVRFADLP</sequence>
<reference evidence="1 2" key="1">
    <citation type="journal article" date="2019" name="ACS Chem. Biol.">
        <title>Identification and Mobilization of a Cryptic Antibiotic Biosynthesis Gene Locus from a Human-Pathogenic Nocardia Isolate.</title>
        <authorList>
            <person name="Herisse M."/>
            <person name="Ishida K."/>
            <person name="Porter J.L."/>
            <person name="Howden B."/>
            <person name="Hertweck C."/>
            <person name="Stinear T.P."/>
            <person name="Pidot S.J."/>
        </authorList>
    </citation>
    <scope>NUCLEOTIDE SEQUENCE [LARGE SCALE GENOMIC DNA]</scope>
    <source>
        <strain evidence="1 2">AUSMDU00024985</strain>
    </source>
</reference>
<dbReference type="AlphaFoldDB" id="A0A6G9XTF7"/>
<dbReference type="EMBL" id="CP046171">
    <property type="protein sequence ID" value="QIS04199.1"/>
    <property type="molecule type" value="Genomic_DNA"/>
</dbReference>
<gene>
    <name evidence="1" type="ORF">F5X71_19360</name>
</gene>
<dbReference type="Proteomes" id="UP000501705">
    <property type="component" value="Chromosome"/>
</dbReference>
<dbReference type="RefSeq" id="WP_167463318.1">
    <property type="nucleotide sequence ID" value="NZ_CP046171.1"/>
</dbReference>
<dbReference type="Pfam" id="PF11209">
    <property type="entry name" value="LmeA"/>
    <property type="match status" value="1"/>
</dbReference>
<evidence type="ECO:0000313" key="1">
    <source>
        <dbReference type="EMBL" id="QIS04199.1"/>
    </source>
</evidence>
<dbReference type="InterPro" id="IPR021373">
    <property type="entry name" value="DUF2993"/>
</dbReference>